<dbReference type="InterPro" id="IPR013221">
    <property type="entry name" value="Mur_ligase_cen"/>
</dbReference>
<evidence type="ECO:0000259" key="5">
    <source>
        <dbReference type="Pfam" id="PF08245"/>
    </source>
</evidence>
<dbReference type="InterPro" id="IPR004101">
    <property type="entry name" value="Mur_ligase_C"/>
</dbReference>
<evidence type="ECO:0000313" key="7">
    <source>
        <dbReference type="Proteomes" id="UP000679179"/>
    </source>
</evidence>
<evidence type="ECO:0000313" key="6">
    <source>
        <dbReference type="EMBL" id="GIM28015.1"/>
    </source>
</evidence>
<evidence type="ECO:0000256" key="1">
    <source>
        <dbReference type="ARBA" id="ARBA00022598"/>
    </source>
</evidence>
<dbReference type="PANTHER" id="PTHR43024">
    <property type="entry name" value="UDP-N-ACETYLMURAMOYL-TRIPEPTIDE--D-ALANYL-D-ALANINE LIGASE"/>
    <property type="match status" value="1"/>
</dbReference>
<dbReference type="AlphaFoldDB" id="A0A919RYW9"/>
<sequence>MKKFFLEDLQNIINGNILNWNTNRPVELFVEQPDKPLLNCLYYLFDGCDDEDKLLKKLVECGATGVIIKAPHRLNIYKWKKFKIGVIEVEHLTESYLELAKVFRSQFNIPIIQVIGSSGKTTTKDMIGAVLNAGIPTLVGYNNYNAPSGVAYNLFSIRKYHRAAVLEVGMKGRGIMSLSSEMVKPNIGVLTSIQRAHLVSLGSIENIIEAKAEIFDYLDEAGLLIINGEDENCINFPIGRYKGKVLKYGFSDKFDLWASNIKYKNFKSYFRANGPGIEIDCILNTVGKYNIANALAAILVGLQLGLRKEDIKRGLSNFEPSSGRLKIYDGIKGTVLINDNFNANPDSTRQLLQEIPYFTDDKPLMLVLGDMERPDEEVRQYAKEVHFSIGEQLAQIKFDSLIAIGKWAKEYVRGAMSKGVPQSKMVYFETVEKAEKYFKSSIIPGSVIVFKASVYVPIRHLIRSLGVEY</sequence>
<keyword evidence="3" id="KW-0067">ATP-binding</keyword>
<dbReference type="Proteomes" id="UP000679179">
    <property type="component" value="Unassembled WGS sequence"/>
</dbReference>
<protein>
    <submittedName>
        <fullName evidence="6">UDP-N-acetylmuramoyl-tripeptide--D-alanyl-D-alanine ligase</fullName>
    </submittedName>
</protein>
<dbReference type="GO" id="GO:0005524">
    <property type="term" value="F:ATP binding"/>
    <property type="evidence" value="ECO:0007669"/>
    <property type="project" value="UniProtKB-KW"/>
</dbReference>
<dbReference type="EMBL" id="BOPZ01000004">
    <property type="protein sequence ID" value="GIM28015.1"/>
    <property type="molecule type" value="Genomic_DNA"/>
</dbReference>
<evidence type="ECO:0000259" key="4">
    <source>
        <dbReference type="Pfam" id="PF02875"/>
    </source>
</evidence>
<feature type="domain" description="Mur ligase central" evidence="5">
    <location>
        <begin position="116"/>
        <end position="300"/>
    </location>
</feature>
<dbReference type="SUPFAM" id="SSF53244">
    <property type="entry name" value="MurD-like peptide ligases, peptide-binding domain"/>
    <property type="match status" value="1"/>
</dbReference>
<keyword evidence="1 6" id="KW-0436">Ligase</keyword>
<dbReference type="Pfam" id="PF02875">
    <property type="entry name" value="Mur_ligase_C"/>
    <property type="match status" value="1"/>
</dbReference>
<dbReference type="PANTHER" id="PTHR43024:SF1">
    <property type="entry name" value="UDP-N-ACETYLMURAMOYL-TRIPEPTIDE--D-ALANYL-D-ALANINE LIGASE"/>
    <property type="match status" value="1"/>
</dbReference>
<accession>A0A919RYW9</accession>
<evidence type="ECO:0000256" key="3">
    <source>
        <dbReference type="ARBA" id="ARBA00022840"/>
    </source>
</evidence>
<dbReference type="InterPro" id="IPR051046">
    <property type="entry name" value="MurCDEF_CellWall_CoF430Synth"/>
</dbReference>
<feature type="domain" description="Mur ligase C-terminal" evidence="4">
    <location>
        <begin position="323"/>
        <end position="453"/>
    </location>
</feature>
<gene>
    <name evidence="6" type="primary">murF_2</name>
    <name evidence="6" type="ORF">CPJCM30710_06810</name>
</gene>
<organism evidence="6 7">
    <name type="scientific">Clostridium polyendosporum</name>
    <dbReference type="NCBI Taxonomy" id="69208"/>
    <lineage>
        <taxon>Bacteria</taxon>
        <taxon>Bacillati</taxon>
        <taxon>Bacillota</taxon>
        <taxon>Clostridia</taxon>
        <taxon>Eubacteriales</taxon>
        <taxon>Clostridiaceae</taxon>
        <taxon>Clostridium</taxon>
    </lineage>
</organism>
<dbReference type="SUPFAM" id="SSF53623">
    <property type="entry name" value="MurD-like peptide ligases, catalytic domain"/>
    <property type="match status" value="1"/>
</dbReference>
<dbReference type="RefSeq" id="WP_212902761.1">
    <property type="nucleotide sequence ID" value="NZ_BOPZ01000004.1"/>
</dbReference>
<name>A0A919RYW9_9CLOT</name>
<reference evidence="6" key="1">
    <citation type="submission" date="2021-03" db="EMBL/GenBank/DDBJ databases">
        <title>Taxonomic study of Clostridium polyendosporum from meadow-gley soil under rice.</title>
        <authorList>
            <person name="Kobayashi H."/>
            <person name="Tanizawa Y."/>
            <person name="Yagura M."/>
        </authorList>
    </citation>
    <scope>NUCLEOTIDE SEQUENCE</scope>
    <source>
        <strain evidence="6">JCM 30710</strain>
    </source>
</reference>
<keyword evidence="2" id="KW-0547">Nucleotide-binding</keyword>
<dbReference type="InterPro" id="IPR036615">
    <property type="entry name" value="Mur_ligase_C_dom_sf"/>
</dbReference>
<dbReference type="Pfam" id="PF08245">
    <property type="entry name" value="Mur_ligase_M"/>
    <property type="match status" value="1"/>
</dbReference>
<comment type="caution">
    <text evidence="6">The sequence shown here is derived from an EMBL/GenBank/DDBJ whole genome shotgun (WGS) entry which is preliminary data.</text>
</comment>
<dbReference type="InterPro" id="IPR036565">
    <property type="entry name" value="Mur-like_cat_sf"/>
</dbReference>
<keyword evidence="7" id="KW-1185">Reference proteome</keyword>
<dbReference type="Gene3D" id="3.90.190.20">
    <property type="entry name" value="Mur ligase, C-terminal domain"/>
    <property type="match status" value="1"/>
</dbReference>
<evidence type="ECO:0000256" key="2">
    <source>
        <dbReference type="ARBA" id="ARBA00022741"/>
    </source>
</evidence>
<dbReference type="Gene3D" id="3.40.1190.10">
    <property type="entry name" value="Mur-like, catalytic domain"/>
    <property type="match status" value="1"/>
</dbReference>
<proteinExistence type="predicted"/>
<dbReference type="GO" id="GO:0016881">
    <property type="term" value="F:acid-amino acid ligase activity"/>
    <property type="evidence" value="ECO:0007669"/>
    <property type="project" value="InterPro"/>
</dbReference>